<accession>A0A1Y0I8J7</accession>
<dbReference type="KEGG" id="ome:OLMES_2731"/>
<keyword evidence="3" id="KW-1185">Reference proteome</keyword>
<evidence type="ECO:0000259" key="1">
    <source>
        <dbReference type="Pfam" id="PF01243"/>
    </source>
</evidence>
<dbReference type="AlphaFoldDB" id="A0A1Y0I8J7"/>
<dbReference type="InterPro" id="IPR011576">
    <property type="entry name" value="Pyridox_Oxase_N"/>
</dbReference>
<dbReference type="SUPFAM" id="SSF50475">
    <property type="entry name" value="FMN-binding split barrel"/>
    <property type="match status" value="1"/>
</dbReference>
<dbReference type="PANTHER" id="PTHR42815:SF2">
    <property type="entry name" value="FAD-BINDING, PUTATIVE (AFU_ORTHOLOGUE AFUA_6G07600)-RELATED"/>
    <property type="match status" value="1"/>
</dbReference>
<evidence type="ECO:0000313" key="2">
    <source>
        <dbReference type="EMBL" id="ARU56781.1"/>
    </source>
</evidence>
<name>A0A1Y0I8J7_9GAMM</name>
<evidence type="ECO:0000313" key="3">
    <source>
        <dbReference type="Proteomes" id="UP000196027"/>
    </source>
</evidence>
<dbReference type="PANTHER" id="PTHR42815">
    <property type="entry name" value="FAD-BINDING, PUTATIVE (AFU_ORTHOLOGUE AFUA_6G07600)-RELATED"/>
    <property type="match status" value="1"/>
</dbReference>
<dbReference type="EMBL" id="CP021425">
    <property type="protein sequence ID" value="ARU56781.1"/>
    <property type="molecule type" value="Genomic_DNA"/>
</dbReference>
<protein>
    <submittedName>
        <fullName evidence="2">Pyridoxamine 5'-phosphate oxidase-like FMN-binding protein</fullName>
    </submittedName>
</protein>
<dbReference type="InterPro" id="IPR024029">
    <property type="entry name" value="Pyridox_Oxase_FMN-dep"/>
</dbReference>
<dbReference type="Proteomes" id="UP000196027">
    <property type="component" value="Chromosome"/>
</dbReference>
<dbReference type="RefSeq" id="WP_087461741.1">
    <property type="nucleotide sequence ID" value="NZ_CP021425.1"/>
</dbReference>
<gene>
    <name evidence="2" type="ORF">OLMES_2731</name>
</gene>
<dbReference type="OrthoDB" id="9796486at2"/>
<dbReference type="NCBIfam" id="TIGR04025">
    <property type="entry name" value="PPOX_FMN_DR2398"/>
    <property type="match status" value="1"/>
</dbReference>
<feature type="domain" description="Pyridoxamine 5'-phosphate oxidase N-terminal" evidence="1">
    <location>
        <begin position="30"/>
        <end position="149"/>
    </location>
</feature>
<dbReference type="Pfam" id="PF01243">
    <property type="entry name" value="PNPOx_N"/>
    <property type="match status" value="1"/>
</dbReference>
<dbReference type="Gene3D" id="2.30.110.10">
    <property type="entry name" value="Electron Transport, Fmn-binding Protein, Chain A"/>
    <property type="match status" value="1"/>
</dbReference>
<proteinExistence type="predicted"/>
<sequence>MTTIRTIEALQEIYGEPLERALWKEIDHINPHYQKFIEKSPFLILSTRGEQGIDCSPRGDAPGFVRVIDEKHIQIPDRRGNNRVDSLRNIVTNPEVGLLFLIPNVGETIRLSGKAEIIADDTLCQSFAVQGKPASTVLSISVDKVYYQCQKAIVRSGLWNPENHINRDELPTAGAMAKVFSTMRNIDFDAEEYDKNYPEYMKKTIY</sequence>
<organism evidence="2 3">
    <name type="scientific">Oleiphilus messinensis</name>
    <dbReference type="NCBI Taxonomy" id="141451"/>
    <lineage>
        <taxon>Bacteria</taxon>
        <taxon>Pseudomonadati</taxon>
        <taxon>Pseudomonadota</taxon>
        <taxon>Gammaproteobacteria</taxon>
        <taxon>Oceanospirillales</taxon>
        <taxon>Oleiphilaceae</taxon>
        <taxon>Oleiphilus</taxon>
    </lineage>
</organism>
<reference evidence="2 3" key="1">
    <citation type="submission" date="2017-05" db="EMBL/GenBank/DDBJ databases">
        <title>Genomic insights into alkan degradation activity of Oleiphilus messinensis.</title>
        <authorList>
            <person name="Kozyavkin S.A."/>
            <person name="Slesarev A.I."/>
            <person name="Golyshin P.N."/>
            <person name="Korzhenkov A."/>
            <person name="Golyshina O.N."/>
            <person name="Toshchakov S.V."/>
        </authorList>
    </citation>
    <scope>NUCLEOTIDE SEQUENCE [LARGE SCALE GENOMIC DNA]</scope>
    <source>
        <strain evidence="2 3">ME102</strain>
    </source>
</reference>
<dbReference type="InterPro" id="IPR012349">
    <property type="entry name" value="Split_barrel_FMN-bd"/>
</dbReference>